<proteinExistence type="predicted"/>
<protein>
    <submittedName>
        <fullName evidence="1">Uncharacterized protein</fullName>
    </submittedName>
</protein>
<accession>A0A2I2KT33</accession>
<dbReference type="AlphaFoldDB" id="A0A2I2KT33"/>
<dbReference type="EMBL" id="FZMO01000201">
    <property type="protein sequence ID" value="SNQ48806.1"/>
    <property type="molecule type" value="Genomic_DNA"/>
</dbReference>
<evidence type="ECO:0000313" key="2">
    <source>
        <dbReference type="Proteomes" id="UP000234331"/>
    </source>
</evidence>
<name>A0A2I2KT33_9ACTN</name>
<evidence type="ECO:0000313" key="1">
    <source>
        <dbReference type="EMBL" id="SNQ48806.1"/>
    </source>
</evidence>
<keyword evidence="2" id="KW-1185">Reference proteome</keyword>
<reference evidence="1 2" key="1">
    <citation type="submission" date="2017-06" db="EMBL/GenBank/DDBJ databases">
        <authorList>
            <person name="Kim H.J."/>
            <person name="Triplett B.A."/>
        </authorList>
    </citation>
    <scope>NUCLEOTIDE SEQUENCE [LARGE SCALE GENOMIC DNA]</scope>
    <source>
        <strain evidence="1">FRACA_ARgP5</strain>
    </source>
</reference>
<dbReference type="RefSeq" id="WP_207770341.1">
    <property type="nucleotide sequence ID" value="NZ_FZMO01000201.1"/>
</dbReference>
<gene>
    <name evidence="1" type="ORF">FRACA_280028</name>
</gene>
<organism evidence="1 2">
    <name type="scientific">Frankia canadensis</name>
    <dbReference type="NCBI Taxonomy" id="1836972"/>
    <lineage>
        <taxon>Bacteria</taxon>
        <taxon>Bacillati</taxon>
        <taxon>Actinomycetota</taxon>
        <taxon>Actinomycetes</taxon>
        <taxon>Frankiales</taxon>
        <taxon>Frankiaceae</taxon>
        <taxon>Frankia</taxon>
    </lineage>
</organism>
<dbReference type="Proteomes" id="UP000234331">
    <property type="component" value="Unassembled WGS sequence"/>
</dbReference>
<sequence length="485" mass="50897">MRVDLGDDRGRRRIDRSAAAVAQARQDVAGWLGARSGDPRFARFDNHLTVLGTVLGRMLDALAGRLDDLRTAAGVGAAYDGCRAVDTVLTVVRRTFDWYRERYDQRLDERLGPVLLAADEVVRSCWAPPFAALGRPAPTGPLAYVDPRFNAFALTRAAVPSQLRPPARTDAVGDAVRALLGELPIPTIALPEWSTREAWWLALAAHETGHHLQRDLAPDLAERTREALAAAVGGPGAAAGLPGERAELAGQWVAWQAELFADAFAAVMVADAAVWTVDELEHGGSARLAGGARPGSPYPPALVRRALLAELTRRVRGGPAEPFEGGAEEVRRHLAVVPAVAAALLALPVGGTTLLGLGRVDPGWYAARGRVASWAAALRRDPVPITSPARRTPPAARLAVQAGIAAATTVAPAALADVHRRLVELLRGCGPDGVLAAPPIPPGDLAAVADRLTGRLLGDPLLQELPESAVDGAPDLAAVAPCPPP</sequence>